<comment type="caution">
    <text evidence="1">The sequence shown here is derived from an EMBL/GenBank/DDBJ whole genome shotgun (WGS) entry which is preliminary data.</text>
</comment>
<dbReference type="Proteomes" id="UP000031938">
    <property type="component" value="Unassembled WGS sequence"/>
</dbReference>
<sequence>MTILETCNEVLKRIDQTEWQLIWPGFKPVAFCLYNEEKAYLFNHPMIVSDQESFYSFDREKQFVGDTLILYKDYPTAIVNVDKYDCPNHIYSILVHELFHGYQSMMNDKRFPDELQGVRYPLCLKNINLRLKERSNLYNAYMEKDPNKKRELLQTFLSYREQRKGLLDDVIEYEFFVETFEGPAWFAEVKAYQQVSSSPLLEVLKPYREAFFDYSGLNLHHRRSCYSSGLFLCLILEEMAPGWEVAFMHSHHSLSDFFMQAIGLEVKEVIGLDLSILPEAELIYEAGKLEKHKKFAEFYQNGSFQLIIEGNMRATFFDPINMICIEDQVLHQYFIEISINGKDYLIHQPALVRFDNNMLDVKELHVNLKWKPVFHHGMLFIDEIGEIKGEYAEDGSSFYLTVQ</sequence>
<gene>
    <name evidence="1" type="ORF">KP78_09160</name>
</gene>
<dbReference type="EMBL" id="JXRP01000009">
    <property type="protein sequence ID" value="KIL49448.1"/>
    <property type="molecule type" value="Genomic_DNA"/>
</dbReference>
<organism evidence="1 2">
    <name type="scientific">Jeotgalibacillus soli</name>
    <dbReference type="NCBI Taxonomy" id="889306"/>
    <lineage>
        <taxon>Bacteria</taxon>
        <taxon>Bacillati</taxon>
        <taxon>Bacillota</taxon>
        <taxon>Bacilli</taxon>
        <taxon>Bacillales</taxon>
        <taxon>Caryophanaceae</taxon>
        <taxon>Jeotgalibacillus</taxon>
    </lineage>
</organism>
<proteinExistence type="predicted"/>
<reference evidence="1 2" key="1">
    <citation type="submission" date="2015-01" db="EMBL/GenBank/DDBJ databases">
        <title>Genome sequencing of Jeotgalibacillus soli.</title>
        <authorList>
            <person name="Goh K.M."/>
            <person name="Chan K.-G."/>
            <person name="Yaakop A.S."/>
            <person name="Ee R."/>
            <person name="Gan H.M."/>
            <person name="Chan C.S."/>
        </authorList>
    </citation>
    <scope>NUCLEOTIDE SEQUENCE [LARGE SCALE GENOMIC DNA]</scope>
    <source>
        <strain evidence="1 2">P9</strain>
    </source>
</reference>
<dbReference type="RefSeq" id="WP_041086623.1">
    <property type="nucleotide sequence ID" value="NZ_JXRP01000009.1"/>
</dbReference>
<keyword evidence="2" id="KW-1185">Reference proteome</keyword>
<evidence type="ECO:0000313" key="2">
    <source>
        <dbReference type="Proteomes" id="UP000031938"/>
    </source>
</evidence>
<dbReference type="STRING" id="889306.KP78_09160"/>
<dbReference type="AlphaFoldDB" id="A0A0C2VZT8"/>
<name>A0A0C2VZT8_9BACL</name>
<accession>A0A0C2VZT8</accession>
<dbReference type="OrthoDB" id="161597at2"/>
<dbReference type="PATRIC" id="fig|889306.3.peg.919"/>
<protein>
    <recommendedName>
        <fullName evidence="3">Peptide ABC transporter permease</fullName>
    </recommendedName>
</protein>
<evidence type="ECO:0008006" key="3">
    <source>
        <dbReference type="Google" id="ProtNLM"/>
    </source>
</evidence>
<evidence type="ECO:0000313" key="1">
    <source>
        <dbReference type="EMBL" id="KIL49448.1"/>
    </source>
</evidence>